<gene>
    <name evidence="2" type="ORF">E6O51_06070</name>
</gene>
<evidence type="ECO:0000313" key="3">
    <source>
        <dbReference type="Proteomes" id="UP000307956"/>
    </source>
</evidence>
<proteinExistence type="predicted"/>
<dbReference type="RefSeq" id="WP_136384085.1">
    <property type="nucleotide sequence ID" value="NZ_SSOD01000004.1"/>
</dbReference>
<keyword evidence="3" id="KW-1185">Reference proteome</keyword>
<protein>
    <recommendedName>
        <fullName evidence="4">Carboxypeptidase regulatory-like domain-containing protein</fullName>
    </recommendedName>
</protein>
<feature type="signal peptide" evidence="1">
    <location>
        <begin position="1"/>
        <end position="19"/>
    </location>
</feature>
<evidence type="ECO:0000256" key="1">
    <source>
        <dbReference type="SAM" id="SignalP"/>
    </source>
</evidence>
<comment type="caution">
    <text evidence="2">The sequence shown here is derived from an EMBL/GenBank/DDBJ whole genome shotgun (WGS) entry which is preliminary data.</text>
</comment>
<dbReference type="OrthoDB" id="9767116at2"/>
<name>A0A4S4ART0_9RHOO</name>
<evidence type="ECO:0000313" key="2">
    <source>
        <dbReference type="EMBL" id="THF62531.1"/>
    </source>
</evidence>
<evidence type="ECO:0008006" key="4">
    <source>
        <dbReference type="Google" id="ProtNLM"/>
    </source>
</evidence>
<dbReference type="EMBL" id="SSOD01000004">
    <property type="protein sequence ID" value="THF62531.1"/>
    <property type="molecule type" value="Genomic_DNA"/>
</dbReference>
<reference evidence="2 3" key="1">
    <citation type="submission" date="2019-04" db="EMBL/GenBank/DDBJ databases">
        <title>Azoarcus rhizosphaerae sp. nov. isolated from rhizosphere of Ficus religiosa.</title>
        <authorList>
            <person name="Lin S.-Y."/>
            <person name="Hameed A."/>
            <person name="Hsu Y.-H."/>
            <person name="Young C.-C."/>
        </authorList>
    </citation>
    <scope>NUCLEOTIDE SEQUENCE [LARGE SCALE GENOMIC DNA]</scope>
    <source>
        <strain evidence="2 3">CC-YHH848</strain>
    </source>
</reference>
<accession>A0A4S4ART0</accession>
<dbReference type="Proteomes" id="UP000307956">
    <property type="component" value="Unassembled WGS sequence"/>
</dbReference>
<organism evidence="2 3">
    <name type="scientific">Pseudothauera rhizosphaerae</name>
    <dbReference type="NCBI Taxonomy" id="2565932"/>
    <lineage>
        <taxon>Bacteria</taxon>
        <taxon>Pseudomonadati</taxon>
        <taxon>Pseudomonadota</taxon>
        <taxon>Betaproteobacteria</taxon>
        <taxon>Rhodocyclales</taxon>
        <taxon>Zoogloeaceae</taxon>
        <taxon>Pseudothauera</taxon>
    </lineage>
</organism>
<dbReference type="AlphaFoldDB" id="A0A4S4ART0"/>
<sequence>MRRSCVFAAAWLLALPAMAHKPDQSNVPVCRCWNEGAEVSCQAGRAMAGTWGHVRIEVRAYDGTLVHTTKADASGKARFRRPEGEFYLLVGDKPGEAVEVDWRDVDAAPSRAALASTAP</sequence>
<feature type="chain" id="PRO_5020301628" description="Carboxypeptidase regulatory-like domain-containing protein" evidence="1">
    <location>
        <begin position="20"/>
        <end position="119"/>
    </location>
</feature>
<keyword evidence="1" id="KW-0732">Signal</keyword>